<keyword evidence="3" id="KW-1185">Reference proteome</keyword>
<evidence type="ECO:0000313" key="3">
    <source>
        <dbReference type="Proteomes" id="UP000714275"/>
    </source>
</evidence>
<feature type="compositionally biased region" description="Polar residues" evidence="1">
    <location>
        <begin position="1"/>
        <end position="16"/>
    </location>
</feature>
<dbReference type="Proteomes" id="UP000714275">
    <property type="component" value="Unassembled WGS sequence"/>
</dbReference>
<protein>
    <submittedName>
        <fullName evidence="2">Uncharacterized protein</fullName>
    </submittedName>
</protein>
<dbReference type="OrthoDB" id="2679726at2759"/>
<name>A0A9P7D696_9AGAM</name>
<reference evidence="2" key="1">
    <citation type="journal article" date="2020" name="New Phytol.">
        <title>Comparative genomics reveals dynamic genome evolution in host specialist ectomycorrhizal fungi.</title>
        <authorList>
            <person name="Lofgren L.A."/>
            <person name="Nguyen N.H."/>
            <person name="Vilgalys R."/>
            <person name="Ruytinx J."/>
            <person name="Liao H.L."/>
            <person name="Branco S."/>
            <person name="Kuo A."/>
            <person name="LaButti K."/>
            <person name="Lipzen A."/>
            <person name="Andreopoulos W."/>
            <person name="Pangilinan J."/>
            <person name="Riley R."/>
            <person name="Hundley H."/>
            <person name="Na H."/>
            <person name="Barry K."/>
            <person name="Grigoriev I.V."/>
            <person name="Stajich J.E."/>
            <person name="Kennedy P.G."/>
        </authorList>
    </citation>
    <scope>NUCLEOTIDE SEQUENCE</scope>
    <source>
        <strain evidence="2">DOB743</strain>
    </source>
</reference>
<evidence type="ECO:0000256" key="1">
    <source>
        <dbReference type="SAM" id="MobiDB-lite"/>
    </source>
</evidence>
<dbReference type="AlphaFoldDB" id="A0A9P7D696"/>
<gene>
    <name evidence="2" type="ORF">EV702DRAFT_1194877</name>
</gene>
<feature type="region of interest" description="Disordered" evidence="1">
    <location>
        <begin position="1"/>
        <end position="20"/>
    </location>
</feature>
<sequence>MKTEVSTLHSSVQSSAAAPDEDFDPLSLGDLVLYVLLMQICSGRKQLLSAYDRARKVHRAFKACRKDVEDGMSFAEGVNPAPLLSSIPSESSSQLFQLMIPYMSKRGAVMSGGEGTLEVLQRDVAVVSFLPAAPKILSRLFKKGTPADGFIAKFSPAGFSSSYNRAYALRRIFGMAGPTTMPISQRYYELMAFIIQSLDDLGMLGFPTEPYSSQLRKRPKAQLVHNMPKAHSDLLMKKMKKFIRAELPEYESGEDTLDETTKEWVDEMAIVGCLAWLGKHRRNVVDSFWVRFRRA</sequence>
<dbReference type="EMBL" id="JABBWD010000010">
    <property type="protein sequence ID" value="KAG1780106.1"/>
    <property type="molecule type" value="Genomic_DNA"/>
</dbReference>
<proteinExistence type="predicted"/>
<comment type="caution">
    <text evidence="2">The sequence shown here is derived from an EMBL/GenBank/DDBJ whole genome shotgun (WGS) entry which is preliminary data.</text>
</comment>
<evidence type="ECO:0000313" key="2">
    <source>
        <dbReference type="EMBL" id="KAG1780106.1"/>
    </source>
</evidence>
<organism evidence="2 3">
    <name type="scientific">Suillus placidus</name>
    <dbReference type="NCBI Taxonomy" id="48579"/>
    <lineage>
        <taxon>Eukaryota</taxon>
        <taxon>Fungi</taxon>
        <taxon>Dikarya</taxon>
        <taxon>Basidiomycota</taxon>
        <taxon>Agaricomycotina</taxon>
        <taxon>Agaricomycetes</taxon>
        <taxon>Agaricomycetidae</taxon>
        <taxon>Boletales</taxon>
        <taxon>Suillineae</taxon>
        <taxon>Suillaceae</taxon>
        <taxon>Suillus</taxon>
    </lineage>
</organism>
<accession>A0A9P7D696</accession>